<organism evidence="1 2">
    <name type="scientific">Mesorhizobium metallidurans STM 2683</name>
    <dbReference type="NCBI Taxonomy" id="1297569"/>
    <lineage>
        <taxon>Bacteria</taxon>
        <taxon>Pseudomonadati</taxon>
        <taxon>Pseudomonadota</taxon>
        <taxon>Alphaproteobacteria</taxon>
        <taxon>Hyphomicrobiales</taxon>
        <taxon>Phyllobacteriaceae</taxon>
        <taxon>Mesorhizobium</taxon>
    </lineage>
</organism>
<comment type="caution">
    <text evidence="1">The sequence shown here is derived from an EMBL/GenBank/DDBJ whole genome shotgun (WGS) entry which is preliminary data.</text>
</comment>
<name>M5EJR1_9HYPH</name>
<accession>M5EJR1</accession>
<dbReference type="AlphaFoldDB" id="M5EJR1"/>
<sequence length="60" mass="6781">MTGRLTNGNYHSISRKIETLFREEEWSFGLTTRWCWSPAPRKASAARSPRSLRVAAPAAC</sequence>
<gene>
    <name evidence="1" type="ORF">MESS2_1340015</name>
</gene>
<proteinExistence type="predicted"/>
<keyword evidence="2" id="KW-1185">Reference proteome</keyword>
<dbReference type="Proteomes" id="UP000012062">
    <property type="component" value="Unassembled WGS sequence"/>
</dbReference>
<evidence type="ECO:0000313" key="1">
    <source>
        <dbReference type="EMBL" id="CCV04612.1"/>
    </source>
</evidence>
<dbReference type="EMBL" id="CAUM01000040">
    <property type="protein sequence ID" value="CCV04612.1"/>
    <property type="molecule type" value="Genomic_DNA"/>
</dbReference>
<reference evidence="1 2" key="1">
    <citation type="submission" date="2013-02" db="EMBL/GenBank/DDBJ databases">
        <authorList>
            <person name="Genoscope - CEA"/>
        </authorList>
    </citation>
    <scope>NUCLEOTIDE SEQUENCE [LARGE SCALE GENOMIC DNA]</scope>
    <source>
        <strain evidence="1 2">STM 2683</strain>
    </source>
</reference>
<protein>
    <submittedName>
        <fullName evidence="1">Uncharacterized protein</fullName>
    </submittedName>
</protein>
<evidence type="ECO:0000313" key="2">
    <source>
        <dbReference type="Proteomes" id="UP000012062"/>
    </source>
</evidence>